<dbReference type="AlphaFoldDB" id="A0A562IU78"/>
<evidence type="ECO:0000256" key="1">
    <source>
        <dbReference type="ARBA" id="ARBA00010617"/>
    </source>
</evidence>
<keyword evidence="3 7" id="KW-0479">Metal-binding</keyword>
<organism evidence="8 9">
    <name type="scientific">Modestobacter roseus</name>
    <dbReference type="NCBI Taxonomy" id="1181884"/>
    <lineage>
        <taxon>Bacteria</taxon>
        <taxon>Bacillati</taxon>
        <taxon>Actinomycetota</taxon>
        <taxon>Actinomycetes</taxon>
        <taxon>Geodermatophilales</taxon>
        <taxon>Geodermatophilaceae</taxon>
        <taxon>Modestobacter</taxon>
    </lineage>
</organism>
<dbReference type="PANTHER" id="PTHR46696">
    <property type="entry name" value="P450, PUTATIVE (EUROFUNG)-RELATED"/>
    <property type="match status" value="1"/>
</dbReference>
<dbReference type="GO" id="GO:0004497">
    <property type="term" value="F:monooxygenase activity"/>
    <property type="evidence" value="ECO:0007669"/>
    <property type="project" value="UniProtKB-KW"/>
</dbReference>
<dbReference type="GO" id="GO:0016705">
    <property type="term" value="F:oxidoreductase activity, acting on paired donors, with incorporation or reduction of molecular oxygen"/>
    <property type="evidence" value="ECO:0007669"/>
    <property type="project" value="InterPro"/>
</dbReference>
<dbReference type="InterPro" id="IPR002397">
    <property type="entry name" value="Cyt_P450_B"/>
</dbReference>
<comment type="similarity">
    <text evidence="1 7">Belongs to the cytochrome P450 family.</text>
</comment>
<comment type="caution">
    <text evidence="8">The sequence shown here is derived from an EMBL/GenBank/DDBJ whole genome shotgun (WGS) entry which is preliminary data.</text>
</comment>
<dbReference type="InterPro" id="IPR001128">
    <property type="entry name" value="Cyt_P450"/>
</dbReference>
<dbReference type="FunFam" id="1.10.630.10:FF:000018">
    <property type="entry name" value="Cytochrome P450 monooxygenase"/>
    <property type="match status" value="1"/>
</dbReference>
<evidence type="ECO:0000256" key="7">
    <source>
        <dbReference type="RuleBase" id="RU000461"/>
    </source>
</evidence>
<proteinExistence type="inferred from homology"/>
<accession>A0A562IU78</accession>
<sequence>MLLSGPGRGVSAVDERLARLRADAGLGLQIGVLRTGGLALAVGGDRVARLLHRPWRLDPYPVYRDLRAAQIAPGGGPVRSRTGITAVATHASCAAVLRDRRFGVRLADGRRRMDEGGAGGAAAAVFEPVDLSLLTLDPPDHTRLRRLAQPAFSPHRLVEYRAVAEDVAARLLDEALARDRREGRFDLVRDLASPLPITVISALLAVPAVDRERFARWGRVLGSALDGVRSPAHARQLADSTADLRELFGGLLELRRREPGDDVVSALATAVDDGGATVDEVLALAQLLLVAGFETTTNLIGNAVRALLAEPGQWRALTGDPSLAAAAVEETLRFDPPVQLTARVAHEDTEVDGVPIRRDHGVLVLLGAAGRDPAAHRDPDRFDVRRARTSAHLAFSSGAHYCLGAPLARLEAEVALRLLAERAPRLRVAGRAVPRVATVLRGPLRFPVSAGA</sequence>
<keyword evidence="4 7" id="KW-0560">Oxidoreductase</keyword>
<keyword evidence="5 7" id="KW-0408">Iron</keyword>
<evidence type="ECO:0008006" key="10">
    <source>
        <dbReference type="Google" id="ProtNLM"/>
    </source>
</evidence>
<protein>
    <recommendedName>
        <fullName evidence="10">Cytochrome P450</fullName>
    </recommendedName>
</protein>
<reference evidence="8 9" key="1">
    <citation type="submission" date="2019-07" db="EMBL/GenBank/DDBJ databases">
        <title>R&amp;d 2014.</title>
        <authorList>
            <person name="Klenk H.-P."/>
        </authorList>
    </citation>
    <scope>NUCLEOTIDE SEQUENCE [LARGE SCALE GENOMIC DNA]</scope>
    <source>
        <strain evidence="8 9">DSM 45764</strain>
    </source>
</reference>
<keyword evidence="2 7" id="KW-0349">Heme</keyword>
<gene>
    <name evidence="8" type="ORF">JD78_02939</name>
</gene>
<dbReference type="EMBL" id="VLKF01000001">
    <property type="protein sequence ID" value="TWH74400.1"/>
    <property type="molecule type" value="Genomic_DNA"/>
</dbReference>
<evidence type="ECO:0000256" key="4">
    <source>
        <dbReference type="ARBA" id="ARBA00023002"/>
    </source>
</evidence>
<dbReference type="InterPro" id="IPR036396">
    <property type="entry name" value="Cyt_P450_sf"/>
</dbReference>
<keyword evidence="6 7" id="KW-0503">Monooxygenase</keyword>
<evidence type="ECO:0000256" key="3">
    <source>
        <dbReference type="ARBA" id="ARBA00022723"/>
    </source>
</evidence>
<dbReference type="GO" id="GO:0020037">
    <property type="term" value="F:heme binding"/>
    <property type="evidence" value="ECO:0007669"/>
    <property type="project" value="InterPro"/>
</dbReference>
<evidence type="ECO:0000256" key="2">
    <source>
        <dbReference type="ARBA" id="ARBA00022617"/>
    </source>
</evidence>
<evidence type="ECO:0000313" key="8">
    <source>
        <dbReference type="EMBL" id="TWH74400.1"/>
    </source>
</evidence>
<dbReference type="Proteomes" id="UP000321490">
    <property type="component" value="Unassembled WGS sequence"/>
</dbReference>
<dbReference type="Gene3D" id="1.10.630.10">
    <property type="entry name" value="Cytochrome P450"/>
    <property type="match status" value="1"/>
</dbReference>
<dbReference type="GO" id="GO:0005506">
    <property type="term" value="F:iron ion binding"/>
    <property type="evidence" value="ECO:0007669"/>
    <property type="project" value="InterPro"/>
</dbReference>
<name>A0A562IU78_9ACTN</name>
<dbReference type="CDD" id="cd20625">
    <property type="entry name" value="CYP164-like"/>
    <property type="match status" value="1"/>
</dbReference>
<dbReference type="PRINTS" id="PR00359">
    <property type="entry name" value="BP450"/>
</dbReference>
<evidence type="ECO:0000256" key="5">
    <source>
        <dbReference type="ARBA" id="ARBA00023004"/>
    </source>
</evidence>
<dbReference type="PRINTS" id="PR00385">
    <property type="entry name" value="P450"/>
</dbReference>
<evidence type="ECO:0000313" key="9">
    <source>
        <dbReference type="Proteomes" id="UP000321490"/>
    </source>
</evidence>
<dbReference type="Pfam" id="PF00067">
    <property type="entry name" value="p450"/>
    <property type="match status" value="1"/>
</dbReference>
<dbReference type="PANTHER" id="PTHR46696:SF1">
    <property type="entry name" value="CYTOCHROME P450 YJIB-RELATED"/>
    <property type="match status" value="1"/>
</dbReference>
<dbReference type="InterPro" id="IPR017972">
    <property type="entry name" value="Cyt_P450_CS"/>
</dbReference>
<dbReference type="PROSITE" id="PS00086">
    <property type="entry name" value="CYTOCHROME_P450"/>
    <property type="match status" value="1"/>
</dbReference>
<keyword evidence="9" id="KW-1185">Reference proteome</keyword>
<evidence type="ECO:0000256" key="6">
    <source>
        <dbReference type="ARBA" id="ARBA00023033"/>
    </source>
</evidence>
<dbReference type="SUPFAM" id="SSF48264">
    <property type="entry name" value="Cytochrome P450"/>
    <property type="match status" value="1"/>
</dbReference>